<accession>A0ABR3S5G6</accession>
<comment type="caution">
    <text evidence="1">The sequence shown here is derived from an EMBL/GenBank/DDBJ whole genome shotgun (WGS) entry which is preliminary data.</text>
</comment>
<dbReference type="EMBL" id="JAKJXO020000001">
    <property type="protein sequence ID" value="KAL1611945.1"/>
    <property type="molecule type" value="Genomic_DNA"/>
</dbReference>
<organism evidence="1 2">
    <name type="scientific">Paraconiothyrium brasiliense</name>
    <dbReference type="NCBI Taxonomy" id="300254"/>
    <lineage>
        <taxon>Eukaryota</taxon>
        <taxon>Fungi</taxon>
        <taxon>Dikarya</taxon>
        <taxon>Ascomycota</taxon>
        <taxon>Pezizomycotina</taxon>
        <taxon>Dothideomycetes</taxon>
        <taxon>Pleosporomycetidae</taxon>
        <taxon>Pleosporales</taxon>
        <taxon>Massarineae</taxon>
        <taxon>Didymosphaeriaceae</taxon>
        <taxon>Paraconiothyrium</taxon>
    </lineage>
</organism>
<dbReference type="Proteomes" id="UP001521785">
    <property type="component" value="Unassembled WGS sequence"/>
</dbReference>
<reference evidence="1 2" key="1">
    <citation type="submission" date="2024-02" db="EMBL/GenBank/DDBJ databases">
        <title>De novo assembly and annotation of 12 fungi associated with fruit tree decline syndrome in Ontario, Canada.</title>
        <authorList>
            <person name="Sulman M."/>
            <person name="Ellouze W."/>
            <person name="Ilyukhin E."/>
        </authorList>
    </citation>
    <scope>NUCLEOTIDE SEQUENCE [LARGE SCALE GENOMIC DNA]</scope>
    <source>
        <strain evidence="1 2">M42-189</strain>
    </source>
</reference>
<protein>
    <submittedName>
        <fullName evidence="1">Uncharacterized protein</fullName>
    </submittedName>
</protein>
<gene>
    <name evidence="1" type="ORF">SLS60_000168</name>
</gene>
<proteinExistence type="predicted"/>
<sequence length="405" mass="47057">MLTSSFLARLMPHSHTAIHTAATPQKPFRFLDLPKELRLLVYEQLVEEVEYNIRYYTAQQFQQHPGRFFDKYLKRLTFHEPNCHLEILRACKTIYAEAKPTLEKCLISNDYHVSCHGYSVLEMKAVFDELFILDRAYTIPPHMSRLASFSTPKHVTNLDFGSCNHFLASAPNFRNRLRACRSDSVALRIDYYPSRTTVCTERQRQPTREEALQEDAFQQDLALLTYLKADDRKNLSVNIFHEDRLVSLAEYDRVTNTPVNFLTHTCRHLWAAEFRNYRDEDGQPFMDSIREFPWHWLLTRQLGRNPPWFSSTGTQAVIEYASIQLCCMGGILVLYMVYGELAKAFEWMDPAGRRAFSFGLLFGSITAKYSPRNPLPSYLLDLRFSKGLIVLSMMVLPFSIWALSG</sequence>
<name>A0ABR3S5G6_9PLEO</name>
<dbReference type="PANTHER" id="PTHR42085">
    <property type="entry name" value="F-BOX DOMAIN-CONTAINING PROTEIN"/>
    <property type="match status" value="1"/>
</dbReference>
<evidence type="ECO:0000313" key="1">
    <source>
        <dbReference type="EMBL" id="KAL1611945.1"/>
    </source>
</evidence>
<keyword evidence="2" id="KW-1185">Reference proteome</keyword>
<evidence type="ECO:0000313" key="2">
    <source>
        <dbReference type="Proteomes" id="UP001521785"/>
    </source>
</evidence>
<dbReference type="InterPro" id="IPR038883">
    <property type="entry name" value="AN11006-like"/>
</dbReference>
<dbReference type="PANTHER" id="PTHR42085:SF4">
    <property type="entry name" value="F-BOX DOMAIN-CONTAINING PROTEIN"/>
    <property type="match status" value="1"/>
</dbReference>